<dbReference type="InterPro" id="IPR001387">
    <property type="entry name" value="Cro/C1-type_HTH"/>
</dbReference>
<dbReference type="SMART" id="SM00530">
    <property type="entry name" value="HTH_XRE"/>
    <property type="match status" value="1"/>
</dbReference>
<dbReference type="Pfam" id="PF01381">
    <property type="entry name" value="HTH_3"/>
    <property type="match status" value="1"/>
</dbReference>
<evidence type="ECO:0000259" key="1">
    <source>
        <dbReference type="PROSITE" id="PS50943"/>
    </source>
</evidence>
<dbReference type="Gene3D" id="1.10.260.40">
    <property type="entry name" value="lambda repressor-like DNA-binding domains"/>
    <property type="match status" value="1"/>
</dbReference>
<dbReference type="EMBL" id="JBHUDE010000121">
    <property type="protein sequence ID" value="MFD1608636.1"/>
    <property type="molecule type" value="Genomic_DNA"/>
</dbReference>
<protein>
    <submittedName>
        <fullName evidence="2">Helix-turn-helix domain-containing protein</fullName>
    </submittedName>
</protein>
<reference evidence="3" key="1">
    <citation type="journal article" date="2019" name="Int. J. Syst. Evol. Microbiol.">
        <title>The Global Catalogue of Microorganisms (GCM) 10K type strain sequencing project: providing services to taxonomists for standard genome sequencing and annotation.</title>
        <authorList>
            <consortium name="The Broad Institute Genomics Platform"/>
            <consortium name="The Broad Institute Genome Sequencing Center for Infectious Disease"/>
            <person name="Wu L."/>
            <person name="Ma J."/>
        </authorList>
    </citation>
    <scope>NUCLEOTIDE SEQUENCE [LARGE SCALE GENOMIC DNA]</scope>
    <source>
        <strain evidence="3">CGMCC 1.12376</strain>
    </source>
</reference>
<organism evidence="2 3">
    <name type="scientific">Oceanobacillus luteolus</name>
    <dbReference type="NCBI Taxonomy" id="1274358"/>
    <lineage>
        <taxon>Bacteria</taxon>
        <taxon>Bacillati</taxon>
        <taxon>Bacillota</taxon>
        <taxon>Bacilli</taxon>
        <taxon>Bacillales</taxon>
        <taxon>Bacillaceae</taxon>
        <taxon>Oceanobacillus</taxon>
    </lineage>
</organism>
<dbReference type="SUPFAM" id="SSF47413">
    <property type="entry name" value="lambda repressor-like DNA-binding domains"/>
    <property type="match status" value="1"/>
</dbReference>
<evidence type="ECO:0000313" key="2">
    <source>
        <dbReference type="EMBL" id="MFD1608636.1"/>
    </source>
</evidence>
<dbReference type="PROSITE" id="PS50943">
    <property type="entry name" value="HTH_CROC1"/>
    <property type="match status" value="1"/>
</dbReference>
<sequence>MNKELNELLINVLLLFDTDEINRKIERIQSEYKRVYEAEFEIQTGFGHTFSRNSFMRFEEAVKRNTNDQYENFHQYINKLMFEKEITHSELSKRSLIKKSTLSRYINGSREVPVNMLFRIALALRLNIMETEVLLRKVGKRFKEAYMDGVIIEAIEQGIYDVIKVEAVLREFTEGKESLFTKKEQEEFGFSDRDMEIDVI</sequence>
<dbReference type="Proteomes" id="UP001597221">
    <property type="component" value="Unassembled WGS sequence"/>
</dbReference>
<accession>A0ABW4HSX3</accession>
<dbReference type="CDD" id="cd00093">
    <property type="entry name" value="HTH_XRE"/>
    <property type="match status" value="1"/>
</dbReference>
<dbReference type="RefSeq" id="WP_379598007.1">
    <property type="nucleotide sequence ID" value="NZ_JBHUDE010000121.1"/>
</dbReference>
<feature type="domain" description="HTH cro/C1-type" evidence="1">
    <location>
        <begin position="89"/>
        <end position="135"/>
    </location>
</feature>
<name>A0ABW4HSX3_9BACI</name>
<gene>
    <name evidence="2" type="ORF">ACFSBH_13470</name>
</gene>
<keyword evidence="3" id="KW-1185">Reference proteome</keyword>
<comment type="caution">
    <text evidence="2">The sequence shown here is derived from an EMBL/GenBank/DDBJ whole genome shotgun (WGS) entry which is preliminary data.</text>
</comment>
<proteinExistence type="predicted"/>
<evidence type="ECO:0000313" key="3">
    <source>
        <dbReference type="Proteomes" id="UP001597221"/>
    </source>
</evidence>
<dbReference type="InterPro" id="IPR010982">
    <property type="entry name" value="Lambda_DNA-bd_dom_sf"/>
</dbReference>